<dbReference type="Pfam" id="PF16073">
    <property type="entry name" value="SAT"/>
    <property type="match status" value="1"/>
</dbReference>
<dbReference type="PROSITE" id="PS00606">
    <property type="entry name" value="KS3_1"/>
    <property type="match status" value="1"/>
</dbReference>
<reference evidence="9" key="1">
    <citation type="submission" date="2021-03" db="EMBL/GenBank/DDBJ databases">
        <authorList>
            <person name="Tagirdzhanova G."/>
        </authorList>
    </citation>
    <scope>NUCLEOTIDE SEQUENCE</scope>
</reference>
<name>A0A8H3J3X5_9LECA</name>
<comment type="caution">
    <text evidence="9">The sequence shown here is derived from an EMBL/GenBank/DDBJ whole genome shotgun (WGS) entry which is preliminary data.</text>
</comment>
<dbReference type="PROSITE" id="PS52004">
    <property type="entry name" value="KS3_2"/>
    <property type="match status" value="1"/>
</dbReference>
<dbReference type="PROSITE" id="PS00012">
    <property type="entry name" value="PHOSPHOPANTETHEINE"/>
    <property type="match status" value="1"/>
</dbReference>
<evidence type="ECO:0000259" key="8">
    <source>
        <dbReference type="PROSITE" id="PS52019"/>
    </source>
</evidence>
<evidence type="ECO:0000256" key="3">
    <source>
        <dbReference type="ARBA" id="ARBA00022679"/>
    </source>
</evidence>
<proteinExistence type="predicted"/>
<dbReference type="PANTHER" id="PTHR43775:SF45">
    <property type="entry name" value="CONIDIAL PIGMENT POLYKETIDE SYNTHASE ALB1"/>
    <property type="match status" value="1"/>
</dbReference>
<dbReference type="OrthoDB" id="329835at2759"/>
<dbReference type="InterPro" id="IPR016039">
    <property type="entry name" value="Thiolase-like"/>
</dbReference>
<evidence type="ECO:0000313" key="10">
    <source>
        <dbReference type="Proteomes" id="UP000664521"/>
    </source>
</evidence>
<dbReference type="InterPro" id="IPR014030">
    <property type="entry name" value="Ketoacyl_synth_N"/>
</dbReference>
<dbReference type="Gene3D" id="3.40.50.1820">
    <property type="entry name" value="alpha/beta hydrolase"/>
    <property type="match status" value="1"/>
</dbReference>
<dbReference type="GO" id="GO:0004315">
    <property type="term" value="F:3-oxoacyl-[acyl-carrier-protein] synthase activity"/>
    <property type="evidence" value="ECO:0007669"/>
    <property type="project" value="InterPro"/>
</dbReference>
<dbReference type="Gene3D" id="1.10.1200.10">
    <property type="entry name" value="ACP-like"/>
    <property type="match status" value="1"/>
</dbReference>
<feature type="region of interest" description="Disordered" evidence="5">
    <location>
        <begin position="1731"/>
        <end position="1766"/>
    </location>
</feature>
<dbReference type="Pfam" id="PF00550">
    <property type="entry name" value="PP-binding"/>
    <property type="match status" value="1"/>
</dbReference>
<organism evidence="9 10">
    <name type="scientific">Heterodermia speciosa</name>
    <dbReference type="NCBI Taxonomy" id="116794"/>
    <lineage>
        <taxon>Eukaryota</taxon>
        <taxon>Fungi</taxon>
        <taxon>Dikarya</taxon>
        <taxon>Ascomycota</taxon>
        <taxon>Pezizomycotina</taxon>
        <taxon>Lecanoromycetes</taxon>
        <taxon>OSLEUM clade</taxon>
        <taxon>Lecanoromycetidae</taxon>
        <taxon>Caliciales</taxon>
        <taxon>Physciaceae</taxon>
        <taxon>Heterodermia</taxon>
    </lineage>
</organism>
<dbReference type="Gene3D" id="3.30.70.3290">
    <property type="match status" value="1"/>
</dbReference>
<dbReference type="InterPro" id="IPR020806">
    <property type="entry name" value="PKS_PP-bd"/>
</dbReference>
<dbReference type="EMBL" id="CAJPDS010000150">
    <property type="protein sequence ID" value="CAF9940282.1"/>
    <property type="molecule type" value="Genomic_DNA"/>
</dbReference>
<dbReference type="InterPro" id="IPR014031">
    <property type="entry name" value="Ketoacyl_synth_C"/>
</dbReference>
<dbReference type="InterPro" id="IPR049900">
    <property type="entry name" value="PKS_mFAS_DH"/>
</dbReference>
<dbReference type="NCBIfam" id="TIGR04532">
    <property type="entry name" value="PT_fungal_PKS"/>
    <property type="match status" value="1"/>
</dbReference>
<dbReference type="InterPro" id="IPR014043">
    <property type="entry name" value="Acyl_transferase_dom"/>
</dbReference>
<dbReference type="InterPro" id="IPR009081">
    <property type="entry name" value="PP-bd_ACP"/>
</dbReference>
<dbReference type="SUPFAM" id="SSF53901">
    <property type="entry name" value="Thiolase-like"/>
    <property type="match status" value="1"/>
</dbReference>
<dbReference type="PROSITE" id="PS50075">
    <property type="entry name" value="CARRIER"/>
    <property type="match status" value="1"/>
</dbReference>
<keyword evidence="10" id="KW-1185">Reference proteome</keyword>
<protein>
    <recommendedName>
        <fullName evidence="11">Polyketide synthase</fullName>
    </recommendedName>
</protein>
<evidence type="ECO:0000256" key="4">
    <source>
        <dbReference type="PROSITE-ProRule" id="PRU01363"/>
    </source>
</evidence>
<gene>
    <name evidence="9" type="ORF">HETSPECPRED_002361</name>
</gene>
<dbReference type="Pfam" id="PF14765">
    <property type="entry name" value="PS-DH"/>
    <property type="match status" value="1"/>
</dbReference>
<dbReference type="SMART" id="SM00823">
    <property type="entry name" value="PKS_PP"/>
    <property type="match status" value="1"/>
</dbReference>
<dbReference type="InterPro" id="IPR020841">
    <property type="entry name" value="PKS_Beta-ketoAc_synthase_dom"/>
</dbReference>
<dbReference type="GO" id="GO:0004312">
    <property type="term" value="F:fatty acid synthase activity"/>
    <property type="evidence" value="ECO:0007669"/>
    <property type="project" value="TreeGrafter"/>
</dbReference>
<dbReference type="Gene3D" id="3.40.366.10">
    <property type="entry name" value="Malonyl-Coenzyme A Acyl Carrier Protein, domain 2"/>
    <property type="match status" value="2"/>
</dbReference>
<dbReference type="InterPro" id="IPR018201">
    <property type="entry name" value="Ketoacyl_synth_AS"/>
</dbReference>
<dbReference type="InterPro" id="IPR001227">
    <property type="entry name" value="Ac_transferase_dom_sf"/>
</dbReference>
<evidence type="ECO:0000259" key="6">
    <source>
        <dbReference type="PROSITE" id="PS50075"/>
    </source>
</evidence>
<dbReference type="InterPro" id="IPR050091">
    <property type="entry name" value="PKS_NRPS_Biosynth_Enz"/>
</dbReference>
<dbReference type="Gene3D" id="3.10.129.110">
    <property type="entry name" value="Polyketide synthase dehydratase"/>
    <property type="match status" value="1"/>
</dbReference>
<evidence type="ECO:0000313" key="9">
    <source>
        <dbReference type="EMBL" id="CAF9940282.1"/>
    </source>
</evidence>
<dbReference type="Gene3D" id="3.40.47.10">
    <property type="match status" value="1"/>
</dbReference>
<dbReference type="InterPro" id="IPR032088">
    <property type="entry name" value="SAT"/>
</dbReference>
<dbReference type="Pfam" id="PF00975">
    <property type="entry name" value="Thioesterase"/>
    <property type="match status" value="1"/>
</dbReference>
<dbReference type="InterPro" id="IPR036736">
    <property type="entry name" value="ACP-like_sf"/>
</dbReference>
<sequence length="2063" mass="227078">MNTFLQSTPSMPPMKTILVFGDLAYSFQRDLQQLIHVRGDPNLSDFFIRVSFALRHEVASLPQIEQEWLPKFTELADLLENFDRTKAAPALRFALLSVYQIGRFISHFGKPQAVYPTSKSTYILGLCTGSFATAAISTSRTIAELVPAGIQAVIQAFRTGLHSFKIQQDLETSLSPGSKSWSAVVSLSEKRAAELIENYAAKRSIPKRNLPFISTVTPTNVTISGLPSILEDLLTSTKLKAYFLPIETPFHAPHLYGSGDVVEDLNKPVSEILESYRLQIPIISPASGLLILERTFEELLGQAIHEVLCQQIRWDKILPTCIDLISQDEADQGWTVLPCASNAATLLSSALSSTKSDCLSISNALSASVESIQPTMPTGRFKDAKIAITGFSGRFPDAASNDEFWRLLRSGKDTHRTIPEDRFDWKVHFDPSGATKNTSKVKYGCFIEEPGMFDTRFFHLTPKEAEDTDPAQRLALMTTYEALEMAGFVSDRTPSSQRDRVGVFFGTTSDDWREVNSGQNVGTYFIPGGNRAFVPGRITYFFRFSGPSISVDTACSSSFAALHVACQSLWQGGCDTAIAGGTNILTNPDNFAGLDRGHFLSTTGNCNPFDDDASGYCRADAVASLVLKRLEDAEADSDPIYGVIAGVDTNHCGQTESITRPHEGDQLSLFKRILRRSNTRPIDINYVEMHGTGTQAGDAVEMSSVLAAMVPGRERMPHHPLHLGAVKANVGHAESASGVSALIKVLMMMQHNEIPPHVGIKNRINKHYPLDLAERNVKIAFKPTAWTRAQCPGGKRLSFLNNFSAAGGNTAVLLEDAPERQQDGSVTDDRVLHPVAITANSSKSLKANMTSLLKYLAKSPDISLPALSYTTTARRTHHRFRALLTGSDIVSIENALVLRLDSAEDVSAIPPVKKLPPVAFVFTGQGTLYSGLGKLLFETVQSFRQDIILFNRIAQQHSYPNFLPLITSRHDELTVEEADTVMTHVALVCVQMALYRLWMSWGVSPHVTIGHSLGEYPALYTAGVLSASDTIFLVGARAKLVNTHCVKGSHCMVSIKASLTAIERTVSASPCDVACVNSPMNTVLSGPSQEIERITEKFRNEGLQCALLSIPYAFHSAQVDTWVNDFKVAAEKVQYNAPTVPYMSPLLRKIVPVDEAGVLNAEYLSRACRATVDFSGAIEAARDAEVVNAETIWLELGPHPACSTFIKHIQGQKSITIPSLRKATDPWVTLVPAVQTLFLGGINIDWNEYHRYFPAAQHVLPLPNYNWDLQNYWIMYRGNFCLTKGDEMLPAQKLVESPAAPYVSSSVHRILEEHHTIDKSTLLTESDIHDPRLYPIIQGHRVNGIALCPSSLYADMALTIARYMLQANSMPADEIGLNCANMKIDRPLIASADLSSQLLRVLATADWPRSEISLALFSVNAESQKVADHATCTVKITQAPAELWLQSWNGLAHLVRGRISSLQKSVNEGDSHHLKRGLTYKLFSSLVEYADDYQGMQEVILDAEGFEATAQVKFRAGDNGFSWNPCWIDSLGHIAGFIMNGNDNIHTKDHVFINHGWRGMRCATKFEYDNSYRTYNKMTPQDDDGAMYAGDTYILENDRIIAIFEGVTFQRVRRSVLDRLLPSKGHPDITKAQQRSVQGRSIATSEPKETPGVLSTAPVPAQSAIITRFKAIIAEETGLDIGQMDIDASFVELGIDSLLSINISSRAQDELGLNMSPSTFVDFPTLNDVVGHFAPSDQETSDTSDSLLPPPDEKEIDLGDDTDATSVTSEPEVMATARATIAKEVGITIEEMDATKAPHATSIRLHGSSKESQRILWLFPDGAGSASSYSTLPAISPDWAVYCLNCPWLKTPQDLRCSLPAYVSKFLIEIRRRQPVGPYRLGGWSAGGILAFEAAQQFARQGQTTAKLILLDSPNPIGIQSPPQAMYDFLESLDLFAMKGREPPEWLRPHFTAFVSMLDRYLPVPFSSHRGAPLTRLIYARDGLCKKPGDPRPKLSQDGADDTREMTWLLNNRTNFNGEGWRGLVGEENLRVSVVDNANHYTMLRTAESTARIGQLIASHLDN</sequence>
<feature type="domain" description="Carrier" evidence="6">
    <location>
        <begin position="1660"/>
        <end position="1737"/>
    </location>
</feature>
<dbReference type="Pfam" id="PF00698">
    <property type="entry name" value="Acyl_transf_1"/>
    <property type="match status" value="1"/>
</dbReference>
<dbReference type="GO" id="GO:0044550">
    <property type="term" value="P:secondary metabolite biosynthetic process"/>
    <property type="evidence" value="ECO:0007669"/>
    <property type="project" value="UniProtKB-ARBA"/>
</dbReference>
<dbReference type="InterPro" id="IPR016035">
    <property type="entry name" value="Acyl_Trfase/lysoPLipase"/>
</dbReference>
<dbReference type="SUPFAM" id="SSF47336">
    <property type="entry name" value="ACP-like"/>
    <property type="match status" value="1"/>
</dbReference>
<keyword evidence="1" id="KW-0596">Phosphopantetheine</keyword>
<feature type="compositionally biased region" description="Polar residues" evidence="5">
    <location>
        <begin position="1737"/>
        <end position="1746"/>
    </location>
</feature>
<dbReference type="CDD" id="cd00833">
    <property type="entry name" value="PKS"/>
    <property type="match status" value="1"/>
</dbReference>
<dbReference type="PROSITE" id="PS52019">
    <property type="entry name" value="PKS_MFAS_DH"/>
    <property type="match status" value="1"/>
</dbReference>
<feature type="compositionally biased region" description="Polar residues" evidence="5">
    <location>
        <begin position="1631"/>
        <end position="1644"/>
    </location>
</feature>
<evidence type="ECO:0000256" key="2">
    <source>
        <dbReference type="ARBA" id="ARBA00022553"/>
    </source>
</evidence>
<dbReference type="InterPro" id="IPR001031">
    <property type="entry name" value="Thioesterase"/>
</dbReference>
<dbReference type="SUPFAM" id="SSF52151">
    <property type="entry name" value="FabD/lysophospholipase-like"/>
    <property type="match status" value="1"/>
</dbReference>
<dbReference type="GO" id="GO:0006633">
    <property type="term" value="P:fatty acid biosynthetic process"/>
    <property type="evidence" value="ECO:0007669"/>
    <property type="project" value="InterPro"/>
</dbReference>
<dbReference type="Proteomes" id="UP000664521">
    <property type="component" value="Unassembled WGS sequence"/>
</dbReference>
<dbReference type="FunFam" id="3.40.50.1820:FF:000116">
    <property type="entry name" value="Sterigmatocystin biosynthesis polyketide synthase"/>
    <property type="match status" value="1"/>
</dbReference>
<dbReference type="InterPro" id="IPR030918">
    <property type="entry name" value="PT_fungal_PKS"/>
</dbReference>
<dbReference type="FunFam" id="3.10.129.110:FF:000001">
    <property type="entry name" value="Sterigmatocystin biosynthesis polyketide synthase"/>
    <property type="match status" value="1"/>
</dbReference>
<feature type="active site" description="Proton donor; for dehydratase activity" evidence="4">
    <location>
        <position position="1529"/>
    </location>
</feature>
<evidence type="ECO:0000256" key="1">
    <source>
        <dbReference type="ARBA" id="ARBA00022450"/>
    </source>
</evidence>
<dbReference type="Pfam" id="PF02801">
    <property type="entry name" value="Ketoacyl-synt_C"/>
    <property type="match status" value="1"/>
</dbReference>
<feature type="domain" description="PKS/mFAS DH" evidence="8">
    <location>
        <begin position="1308"/>
        <end position="1618"/>
    </location>
</feature>
<feature type="domain" description="Ketosynthase family 3 (KS3)" evidence="7">
    <location>
        <begin position="383"/>
        <end position="816"/>
    </location>
</feature>
<dbReference type="Pfam" id="PF00109">
    <property type="entry name" value="ketoacyl-synt"/>
    <property type="match status" value="1"/>
</dbReference>
<accession>A0A8H3J3X5</accession>
<feature type="region of interest" description="Disordered" evidence="5">
    <location>
        <begin position="1627"/>
        <end position="1656"/>
    </location>
</feature>
<dbReference type="InterPro" id="IPR006162">
    <property type="entry name" value="Ppantetheine_attach_site"/>
</dbReference>
<dbReference type="InterPro" id="IPR016036">
    <property type="entry name" value="Malonyl_transacylase_ACP-bd"/>
</dbReference>
<evidence type="ECO:0000259" key="7">
    <source>
        <dbReference type="PROSITE" id="PS52004"/>
    </source>
</evidence>
<evidence type="ECO:0000256" key="5">
    <source>
        <dbReference type="SAM" id="MobiDB-lite"/>
    </source>
</evidence>
<feature type="region of interest" description="C-terminal hotdog fold" evidence="4">
    <location>
        <begin position="1471"/>
        <end position="1618"/>
    </location>
</feature>
<feature type="region of interest" description="N-terminal hotdog fold" evidence="4">
    <location>
        <begin position="1308"/>
        <end position="1441"/>
    </location>
</feature>
<dbReference type="GO" id="GO:0031177">
    <property type="term" value="F:phosphopantetheine binding"/>
    <property type="evidence" value="ECO:0007669"/>
    <property type="project" value="InterPro"/>
</dbReference>
<feature type="active site" description="Proton acceptor; for dehydratase activity" evidence="4">
    <location>
        <position position="1340"/>
    </location>
</feature>
<dbReference type="Pfam" id="PF22621">
    <property type="entry name" value="CurL-like_PKS_C"/>
    <property type="match status" value="1"/>
</dbReference>
<keyword evidence="2" id="KW-0597">Phosphoprotein</keyword>
<dbReference type="SMART" id="SM00827">
    <property type="entry name" value="PKS_AT"/>
    <property type="match status" value="1"/>
</dbReference>
<evidence type="ECO:0008006" key="11">
    <source>
        <dbReference type="Google" id="ProtNLM"/>
    </source>
</evidence>
<dbReference type="InterPro" id="IPR042104">
    <property type="entry name" value="PKS_dehydratase_sf"/>
</dbReference>
<dbReference type="InterPro" id="IPR029058">
    <property type="entry name" value="AB_hydrolase_fold"/>
</dbReference>
<dbReference type="SMART" id="SM00825">
    <property type="entry name" value="PKS_KS"/>
    <property type="match status" value="1"/>
</dbReference>
<keyword evidence="3" id="KW-0808">Transferase</keyword>
<dbReference type="SUPFAM" id="SSF53474">
    <property type="entry name" value="alpha/beta-Hydrolases"/>
    <property type="match status" value="1"/>
</dbReference>
<dbReference type="SUPFAM" id="SSF55048">
    <property type="entry name" value="Probable ACP-binding domain of malonyl-CoA ACP transacylase"/>
    <property type="match status" value="1"/>
</dbReference>
<dbReference type="PANTHER" id="PTHR43775">
    <property type="entry name" value="FATTY ACID SYNTHASE"/>
    <property type="match status" value="1"/>
</dbReference>
<dbReference type="InterPro" id="IPR049551">
    <property type="entry name" value="PKS_DH_C"/>
</dbReference>